<reference evidence="3 4" key="1">
    <citation type="submission" date="2018-12" db="EMBL/GenBank/DDBJ databases">
        <title>The Draft Genome Sequence of the Soil Bacterium Pedobacter tournemirensis R1.</title>
        <authorList>
            <person name="He J."/>
        </authorList>
    </citation>
    <scope>NUCLEOTIDE SEQUENCE [LARGE SCALE GENOMIC DNA]</scope>
    <source>
        <strain evidence="3 4">R1</strain>
    </source>
</reference>
<dbReference type="GO" id="GO:0016020">
    <property type="term" value="C:membrane"/>
    <property type="evidence" value="ECO:0007669"/>
    <property type="project" value="InterPro"/>
</dbReference>
<feature type="transmembrane region" description="Helical" evidence="1">
    <location>
        <begin position="9"/>
        <end position="29"/>
    </location>
</feature>
<evidence type="ECO:0000313" key="3">
    <source>
        <dbReference type="EMBL" id="RXF72161.1"/>
    </source>
</evidence>
<keyword evidence="1" id="KW-0472">Membrane</keyword>
<protein>
    <recommendedName>
        <fullName evidence="2">Signal transduction histidine kinase internal region domain-containing protein</fullName>
    </recommendedName>
</protein>
<dbReference type="PANTHER" id="PTHR34220:SF7">
    <property type="entry name" value="SENSOR HISTIDINE KINASE YPDA"/>
    <property type="match status" value="1"/>
</dbReference>
<sequence length="355" mass="40662">MIQNEKNPWITIVVQVMLWLLFGLLLLLYLPSTWGVRLPAEFWIKQTEIFVLLTTAYYLNSIIIVPRVLLKNHILGFILLVILLSAGITLIVQLSERALHLPELMDKTLRKPGSNRPVHPPFDIFILMVSFLILGISTSVTAIQKSQQEARKRQLLEQEKVSSELSYLRAQINPHFFFNTLNNIYALTHIDVESSRQALHKLSRMMRYLLYETQSQSALLSKEISFIVDYIELMKLRLTDKVTVQFNAPSLANDPQIAPMLLLPFVENAFKHGVSALQPGYINIDINVNARILKLDIRNTVYSERSVVLEEESSGIGMNNTRRRLDLLYPGKYTLEAAEKSAAREFRVNLTLDLS</sequence>
<dbReference type="RefSeq" id="WP_128767345.1">
    <property type="nucleotide sequence ID" value="NZ_RXOC01000001.1"/>
</dbReference>
<dbReference type="EMBL" id="RXOC01000001">
    <property type="protein sequence ID" value="RXF72161.1"/>
    <property type="molecule type" value="Genomic_DNA"/>
</dbReference>
<feature type="transmembrane region" description="Helical" evidence="1">
    <location>
        <begin position="77"/>
        <end position="95"/>
    </location>
</feature>
<dbReference type="InterPro" id="IPR010559">
    <property type="entry name" value="Sig_transdc_His_kin_internal"/>
</dbReference>
<evidence type="ECO:0000313" key="4">
    <source>
        <dbReference type="Proteomes" id="UP000290848"/>
    </source>
</evidence>
<gene>
    <name evidence="3" type="ORF">EKH83_00065</name>
</gene>
<evidence type="ECO:0000256" key="1">
    <source>
        <dbReference type="SAM" id="Phobius"/>
    </source>
</evidence>
<dbReference type="InterPro" id="IPR050640">
    <property type="entry name" value="Bact_2-comp_sensor_kinase"/>
</dbReference>
<dbReference type="Gene3D" id="3.30.565.10">
    <property type="entry name" value="Histidine kinase-like ATPase, C-terminal domain"/>
    <property type="match status" value="1"/>
</dbReference>
<dbReference type="Proteomes" id="UP000290848">
    <property type="component" value="Unassembled WGS sequence"/>
</dbReference>
<dbReference type="GO" id="GO:0000155">
    <property type="term" value="F:phosphorelay sensor kinase activity"/>
    <property type="evidence" value="ECO:0007669"/>
    <property type="project" value="InterPro"/>
</dbReference>
<proteinExistence type="predicted"/>
<evidence type="ECO:0000259" key="2">
    <source>
        <dbReference type="Pfam" id="PF06580"/>
    </source>
</evidence>
<feature type="transmembrane region" description="Helical" evidence="1">
    <location>
        <begin position="124"/>
        <end position="143"/>
    </location>
</feature>
<dbReference type="InterPro" id="IPR036890">
    <property type="entry name" value="HATPase_C_sf"/>
</dbReference>
<name>A0A4Q0MF88_9SPHI</name>
<comment type="caution">
    <text evidence="3">The sequence shown here is derived from an EMBL/GenBank/DDBJ whole genome shotgun (WGS) entry which is preliminary data.</text>
</comment>
<dbReference type="Pfam" id="PF06580">
    <property type="entry name" value="His_kinase"/>
    <property type="match status" value="1"/>
</dbReference>
<keyword evidence="1" id="KW-0812">Transmembrane</keyword>
<feature type="domain" description="Signal transduction histidine kinase internal region" evidence="2">
    <location>
        <begin position="164"/>
        <end position="241"/>
    </location>
</feature>
<feature type="transmembrane region" description="Helical" evidence="1">
    <location>
        <begin position="49"/>
        <end position="70"/>
    </location>
</feature>
<organism evidence="3 4">
    <name type="scientific">Arcticibacter tournemirensis</name>
    <dbReference type="NCBI Taxonomy" id="699437"/>
    <lineage>
        <taxon>Bacteria</taxon>
        <taxon>Pseudomonadati</taxon>
        <taxon>Bacteroidota</taxon>
        <taxon>Sphingobacteriia</taxon>
        <taxon>Sphingobacteriales</taxon>
        <taxon>Sphingobacteriaceae</taxon>
        <taxon>Arcticibacter</taxon>
    </lineage>
</organism>
<dbReference type="PANTHER" id="PTHR34220">
    <property type="entry name" value="SENSOR HISTIDINE KINASE YPDA"/>
    <property type="match status" value="1"/>
</dbReference>
<keyword evidence="1" id="KW-1133">Transmembrane helix</keyword>
<accession>A0A4Q0MF88</accession>
<dbReference type="AlphaFoldDB" id="A0A4Q0MF88"/>